<dbReference type="InterPro" id="IPR012334">
    <property type="entry name" value="Pectin_lyas_fold"/>
</dbReference>
<evidence type="ECO:0000313" key="1">
    <source>
        <dbReference type="EMBL" id="OXA43067.1"/>
    </source>
</evidence>
<dbReference type="AlphaFoldDB" id="A0A226DED1"/>
<dbReference type="Proteomes" id="UP000198287">
    <property type="component" value="Unassembled WGS sequence"/>
</dbReference>
<dbReference type="InterPro" id="IPR011050">
    <property type="entry name" value="Pectin_lyase_fold/virulence"/>
</dbReference>
<reference evidence="1 2" key="1">
    <citation type="submission" date="2015-12" db="EMBL/GenBank/DDBJ databases">
        <title>The genome of Folsomia candida.</title>
        <authorList>
            <person name="Faddeeva A."/>
            <person name="Derks M.F."/>
            <person name="Anvar Y."/>
            <person name="Smit S."/>
            <person name="Van Straalen N."/>
            <person name="Roelofs D."/>
        </authorList>
    </citation>
    <scope>NUCLEOTIDE SEQUENCE [LARGE SCALE GENOMIC DNA]</scope>
    <source>
        <strain evidence="1 2">VU population</strain>
        <tissue evidence="1">Whole body</tissue>
    </source>
</reference>
<comment type="caution">
    <text evidence="1">The sequence shown here is derived from an EMBL/GenBank/DDBJ whole genome shotgun (WGS) entry which is preliminary data.</text>
</comment>
<name>A0A226DED1_FOLCA</name>
<proteinExistence type="predicted"/>
<dbReference type="Gene3D" id="2.160.20.10">
    <property type="entry name" value="Single-stranded right-handed beta-helix, Pectin lyase-like"/>
    <property type="match status" value="1"/>
</dbReference>
<dbReference type="SUPFAM" id="SSF51126">
    <property type="entry name" value="Pectin lyase-like"/>
    <property type="match status" value="1"/>
</dbReference>
<sequence>MDNIKRFVNTSEDLQLLLSNHSVSGPGRLEILLKRGLYDKITIHQSNLTLTGENKSDTIVSGIVIKRNVSKIQLENLSVALDATVTVDEGCGIILENIYFFGVSPPSPKRNINIPILQITGDDNVIKNITFGHVEKLAVSTWGNRNVFQDIFFEGAGTAVRNSGNWAMLKNLVCENFTRAGIMTSGHFVTIQNCVMTCKDVPKIMLKEEQEDPVKKVDMNPTGFYCDGYSNEVDVVDCNFDGVDLRRQSRVSLKNVACGEILLLKSGGHTVTNCQGKILYDLVEQTEFRNCRFQEIFKGTSNTVEDRVATAKADDRFKLPSSTFEDMTTKNSEPREITKKT</sequence>
<gene>
    <name evidence="1" type="ORF">Fcan01_21994</name>
</gene>
<dbReference type="EMBL" id="LNIX01000023">
    <property type="protein sequence ID" value="OXA43067.1"/>
    <property type="molecule type" value="Genomic_DNA"/>
</dbReference>
<protein>
    <submittedName>
        <fullName evidence="1">Putative pectinesterase/pectinesterase inhibitor 45</fullName>
    </submittedName>
</protein>
<accession>A0A226DED1</accession>
<keyword evidence="2" id="KW-1185">Reference proteome</keyword>
<organism evidence="1 2">
    <name type="scientific">Folsomia candida</name>
    <name type="common">Springtail</name>
    <dbReference type="NCBI Taxonomy" id="158441"/>
    <lineage>
        <taxon>Eukaryota</taxon>
        <taxon>Metazoa</taxon>
        <taxon>Ecdysozoa</taxon>
        <taxon>Arthropoda</taxon>
        <taxon>Hexapoda</taxon>
        <taxon>Collembola</taxon>
        <taxon>Entomobryomorpha</taxon>
        <taxon>Isotomoidea</taxon>
        <taxon>Isotomidae</taxon>
        <taxon>Proisotominae</taxon>
        <taxon>Folsomia</taxon>
    </lineage>
</organism>
<evidence type="ECO:0000313" key="2">
    <source>
        <dbReference type="Proteomes" id="UP000198287"/>
    </source>
</evidence>